<comment type="similarity">
    <text evidence="1 7">Belongs to the bacterial ribosomal protein bS20 family.</text>
</comment>
<keyword evidence="10" id="KW-1185">Reference proteome</keyword>
<keyword evidence="3 7" id="KW-0694">RNA-binding</keyword>
<evidence type="ECO:0000256" key="1">
    <source>
        <dbReference type="ARBA" id="ARBA00007634"/>
    </source>
</evidence>
<dbReference type="SUPFAM" id="SSF46992">
    <property type="entry name" value="Ribosomal protein S20"/>
    <property type="match status" value="1"/>
</dbReference>
<reference evidence="10" key="1">
    <citation type="journal article" date="2009" name="BMC Bioinformatics">
        <title>The Mycoplasma conjunctivae genome sequencing, annotation and analysis.</title>
        <authorList>
            <person name="Calderon-Copete S.P."/>
            <person name="Wigger G."/>
            <person name="Wunderlin C."/>
            <person name="Schmidheini T."/>
            <person name="Frey J."/>
            <person name="Quail M.A."/>
            <person name="Falquet L."/>
        </authorList>
    </citation>
    <scope>NUCLEOTIDE SEQUENCE [LARGE SCALE GENOMIC DNA]</scope>
    <source>
        <strain evidence="10">ATCC 25834 / NCTC 10147 / HRC/581</strain>
    </source>
</reference>
<evidence type="ECO:0000256" key="3">
    <source>
        <dbReference type="ARBA" id="ARBA00022884"/>
    </source>
</evidence>
<feature type="region of interest" description="Disordered" evidence="8">
    <location>
        <begin position="1"/>
        <end position="22"/>
    </location>
</feature>
<dbReference type="NCBIfam" id="TIGR00029">
    <property type="entry name" value="S20"/>
    <property type="match status" value="1"/>
</dbReference>
<dbReference type="PANTHER" id="PTHR33398">
    <property type="entry name" value="30S RIBOSOMAL PROTEIN S20"/>
    <property type="match status" value="1"/>
</dbReference>
<protein>
    <recommendedName>
        <fullName evidence="6 7">Small ribosomal subunit protein bS20</fullName>
    </recommendedName>
</protein>
<dbReference type="AlphaFoldDB" id="C5J764"/>
<feature type="compositionally biased region" description="Basic residues" evidence="8">
    <location>
        <begin position="1"/>
        <end position="12"/>
    </location>
</feature>
<dbReference type="GO" id="GO:0070181">
    <property type="term" value="F:small ribosomal subunit rRNA binding"/>
    <property type="evidence" value="ECO:0007669"/>
    <property type="project" value="TreeGrafter"/>
</dbReference>
<dbReference type="eggNOG" id="COG0268">
    <property type="taxonomic scope" value="Bacteria"/>
</dbReference>
<dbReference type="InterPro" id="IPR002583">
    <property type="entry name" value="Ribosomal_bS20"/>
</dbReference>
<organism evidence="9 10">
    <name type="scientific">Mesomycoplasma conjunctivae (strain ATCC 25834 / NCTC 10147 / HRC/581)</name>
    <name type="common">Mycoplasma conjunctivae</name>
    <dbReference type="NCBI Taxonomy" id="572263"/>
    <lineage>
        <taxon>Bacteria</taxon>
        <taxon>Bacillati</taxon>
        <taxon>Mycoplasmatota</taxon>
        <taxon>Mycoplasmoidales</taxon>
        <taxon>Metamycoplasmataceae</taxon>
        <taxon>Mesomycoplasma</taxon>
    </lineage>
</organism>
<dbReference type="Gene3D" id="1.20.58.110">
    <property type="entry name" value="Ribosomal protein S20"/>
    <property type="match status" value="1"/>
</dbReference>
<evidence type="ECO:0000313" key="10">
    <source>
        <dbReference type="Proteomes" id="UP000001491"/>
    </source>
</evidence>
<dbReference type="GO" id="GO:0003735">
    <property type="term" value="F:structural constituent of ribosome"/>
    <property type="evidence" value="ECO:0007669"/>
    <property type="project" value="InterPro"/>
</dbReference>
<dbReference type="GO" id="GO:0005829">
    <property type="term" value="C:cytosol"/>
    <property type="evidence" value="ECO:0007669"/>
    <property type="project" value="TreeGrafter"/>
</dbReference>
<dbReference type="InterPro" id="IPR036510">
    <property type="entry name" value="Ribosomal_bS20_sf"/>
</dbReference>
<dbReference type="Pfam" id="PF01649">
    <property type="entry name" value="Ribosomal_S20p"/>
    <property type="match status" value="1"/>
</dbReference>
<keyword evidence="4 7" id="KW-0689">Ribosomal protein</keyword>
<keyword evidence="5 7" id="KW-0687">Ribonucleoprotein</keyword>
<name>C5J764_MESCH</name>
<sequence>MANIKSKIKSIKKNQQARARNNAIKSRVKTAIKKAKIAVINGDESQNLLIAKAHKEIAKASSKGVFHKNKSARKSSRLDLFVAKHRETAQV</sequence>
<accession>C5J764</accession>
<dbReference type="KEGG" id="mco:MCJ_006320"/>
<evidence type="ECO:0000256" key="2">
    <source>
        <dbReference type="ARBA" id="ARBA00022730"/>
    </source>
</evidence>
<dbReference type="Proteomes" id="UP000001491">
    <property type="component" value="Chromosome"/>
</dbReference>
<evidence type="ECO:0000256" key="4">
    <source>
        <dbReference type="ARBA" id="ARBA00022980"/>
    </source>
</evidence>
<dbReference type="GO" id="GO:0015935">
    <property type="term" value="C:small ribosomal subunit"/>
    <property type="evidence" value="ECO:0007669"/>
    <property type="project" value="TreeGrafter"/>
</dbReference>
<dbReference type="EMBL" id="FM864216">
    <property type="protein sequence ID" value="CAT05327.1"/>
    <property type="molecule type" value="Genomic_DNA"/>
</dbReference>
<dbReference type="GO" id="GO:0006412">
    <property type="term" value="P:translation"/>
    <property type="evidence" value="ECO:0007669"/>
    <property type="project" value="UniProtKB-UniRule"/>
</dbReference>
<gene>
    <name evidence="7 9" type="primary">rpsT</name>
    <name evidence="9" type="ordered locus">MCJ_006320</name>
</gene>
<evidence type="ECO:0000313" key="9">
    <source>
        <dbReference type="EMBL" id="CAT05327.1"/>
    </source>
</evidence>
<evidence type="ECO:0000256" key="8">
    <source>
        <dbReference type="SAM" id="MobiDB-lite"/>
    </source>
</evidence>
<evidence type="ECO:0000256" key="7">
    <source>
        <dbReference type="HAMAP-Rule" id="MF_00500"/>
    </source>
</evidence>
<dbReference type="HOGENOM" id="CLU_160655_1_2_14"/>
<keyword evidence="2 7" id="KW-0699">rRNA-binding</keyword>
<evidence type="ECO:0000256" key="5">
    <source>
        <dbReference type="ARBA" id="ARBA00023274"/>
    </source>
</evidence>
<comment type="function">
    <text evidence="7">Binds directly to 16S ribosomal RNA.</text>
</comment>
<dbReference type="HAMAP" id="MF_00500">
    <property type="entry name" value="Ribosomal_bS20"/>
    <property type="match status" value="1"/>
</dbReference>
<dbReference type="PANTHER" id="PTHR33398:SF1">
    <property type="entry name" value="SMALL RIBOSOMAL SUBUNIT PROTEIN BS20C"/>
    <property type="match status" value="1"/>
</dbReference>
<evidence type="ECO:0000256" key="6">
    <source>
        <dbReference type="ARBA" id="ARBA00035136"/>
    </source>
</evidence>
<proteinExistence type="inferred from homology"/>